<evidence type="ECO:0000313" key="1">
    <source>
        <dbReference type="EMBL" id="GGO75164.1"/>
    </source>
</evidence>
<organism evidence="1 2">
    <name type="scientific">Nonomuraea cavernae</name>
    <dbReference type="NCBI Taxonomy" id="2045107"/>
    <lineage>
        <taxon>Bacteria</taxon>
        <taxon>Bacillati</taxon>
        <taxon>Actinomycetota</taxon>
        <taxon>Actinomycetes</taxon>
        <taxon>Streptosporangiales</taxon>
        <taxon>Streptosporangiaceae</taxon>
        <taxon>Nonomuraea</taxon>
    </lineage>
</organism>
<protein>
    <submittedName>
        <fullName evidence="1">Uncharacterized protein</fullName>
    </submittedName>
</protein>
<reference evidence="1" key="2">
    <citation type="submission" date="2020-09" db="EMBL/GenBank/DDBJ databases">
        <authorList>
            <person name="Sun Q."/>
            <person name="Zhou Y."/>
        </authorList>
    </citation>
    <scope>NUCLEOTIDE SEQUENCE</scope>
    <source>
        <strain evidence="1">CGMCC 4.7368</strain>
    </source>
</reference>
<proteinExistence type="predicted"/>
<dbReference type="Proteomes" id="UP000646523">
    <property type="component" value="Unassembled WGS sequence"/>
</dbReference>
<evidence type="ECO:0000313" key="2">
    <source>
        <dbReference type="Proteomes" id="UP000646523"/>
    </source>
</evidence>
<comment type="caution">
    <text evidence="1">The sequence shown here is derived from an EMBL/GenBank/DDBJ whole genome shotgun (WGS) entry which is preliminary data.</text>
</comment>
<name>A0A917Z5R4_9ACTN</name>
<dbReference type="RefSeq" id="WP_189126542.1">
    <property type="nucleotide sequence ID" value="NZ_BMNH01000016.1"/>
</dbReference>
<keyword evidence="2" id="KW-1185">Reference proteome</keyword>
<reference evidence="1" key="1">
    <citation type="journal article" date="2014" name="Int. J. Syst. Evol. Microbiol.">
        <title>Complete genome sequence of Corynebacterium casei LMG S-19264T (=DSM 44701T), isolated from a smear-ripened cheese.</title>
        <authorList>
            <consortium name="US DOE Joint Genome Institute (JGI-PGF)"/>
            <person name="Walter F."/>
            <person name="Albersmeier A."/>
            <person name="Kalinowski J."/>
            <person name="Ruckert C."/>
        </authorList>
    </citation>
    <scope>NUCLEOTIDE SEQUENCE</scope>
    <source>
        <strain evidence="1">CGMCC 4.7368</strain>
    </source>
</reference>
<accession>A0A917Z5R4</accession>
<dbReference type="EMBL" id="BMNH01000016">
    <property type="protein sequence ID" value="GGO75164.1"/>
    <property type="molecule type" value="Genomic_DNA"/>
</dbReference>
<sequence length="212" mass="22629">MANSTTPAPAPANGESDLARLVEDHRKLSADLDALQSSRDALVAMRDALGVDQITGLDLADAVKCGIVLGQLLASDADGRIHTADLTDHEHDALRLAVQDILDRRRGVDPDEDRLITVFRVGSLSAWSIAAELGMDARDIARTANSDDVTNVFTDDERARLLDVIVAILDERDGVRVAGFEPVALPYDAEGRCADPECISCYPVVDQLGGAA</sequence>
<dbReference type="AlphaFoldDB" id="A0A917Z5R4"/>
<gene>
    <name evidence="1" type="ORF">GCM10012289_49560</name>
</gene>